<protein>
    <submittedName>
        <fullName evidence="1">NADH-ubiquinone oxidoreductase chain</fullName>
    </submittedName>
</protein>
<dbReference type="EMBL" id="KK107847">
    <property type="protein sequence ID" value="EZA47429.1"/>
    <property type="molecule type" value="Genomic_DNA"/>
</dbReference>
<proteinExistence type="predicted"/>
<evidence type="ECO:0000313" key="2">
    <source>
        <dbReference type="Proteomes" id="UP000053097"/>
    </source>
</evidence>
<sequence length="73" mass="8362">MILYEREKRVGIAYLTLLDRKGPNKLGLVGVLQPFRDAIKLFRSVSVSSSSLPVKLTYLRSGLQVSLYRCRQY</sequence>
<dbReference type="Proteomes" id="UP000053097">
    <property type="component" value="Unassembled WGS sequence"/>
</dbReference>
<name>A0A026VX46_OOCBI</name>
<organism evidence="1 2">
    <name type="scientific">Ooceraea biroi</name>
    <name type="common">Clonal raider ant</name>
    <name type="synonym">Cerapachys biroi</name>
    <dbReference type="NCBI Taxonomy" id="2015173"/>
    <lineage>
        <taxon>Eukaryota</taxon>
        <taxon>Metazoa</taxon>
        <taxon>Ecdysozoa</taxon>
        <taxon>Arthropoda</taxon>
        <taxon>Hexapoda</taxon>
        <taxon>Insecta</taxon>
        <taxon>Pterygota</taxon>
        <taxon>Neoptera</taxon>
        <taxon>Endopterygota</taxon>
        <taxon>Hymenoptera</taxon>
        <taxon>Apocrita</taxon>
        <taxon>Aculeata</taxon>
        <taxon>Formicoidea</taxon>
        <taxon>Formicidae</taxon>
        <taxon>Dorylinae</taxon>
        <taxon>Ooceraea</taxon>
    </lineage>
</organism>
<accession>A0A026VX46</accession>
<reference evidence="1 2" key="1">
    <citation type="journal article" date="2014" name="Curr. Biol.">
        <title>The genome of the clonal raider ant Cerapachys biroi.</title>
        <authorList>
            <person name="Oxley P.R."/>
            <person name="Ji L."/>
            <person name="Fetter-Pruneda I."/>
            <person name="McKenzie S.K."/>
            <person name="Li C."/>
            <person name="Hu H."/>
            <person name="Zhang G."/>
            <person name="Kronauer D.J."/>
        </authorList>
    </citation>
    <scope>NUCLEOTIDE SEQUENCE [LARGE SCALE GENOMIC DNA]</scope>
</reference>
<keyword evidence="2" id="KW-1185">Reference proteome</keyword>
<gene>
    <name evidence="1" type="ORF">X777_15556</name>
</gene>
<keyword evidence="1" id="KW-0830">Ubiquinone</keyword>
<evidence type="ECO:0000313" key="1">
    <source>
        <dbReference type="EMBL" id="EZA47429.1"/>
    </source>
</evidence>
<dbReference type="AlphaFoldDB" id="A0A026VX46"/>